<dbReference type="PROSITE" id="PS00211">
    <property type="entry name" value="ABC_TRANSPORTER_1"/>
    <property type="match status" value="1"/>
</dbReference>
<organism evidence="10 11">
    <name type="scientific">Bifidobacterium santillanense</name>
    <dbReference type="NCBI Taxonomy" id="2809028"/>
    <lineage>
        <taxon>Bacteria</taxon>
        <taxon>Bacillati</taxon>
        <taxon>Actinomycetota</taxon>
        <taxon>Actinomycetes</taxon>
        <taxon>Bifidobacteriales</taxon>
        <taxon>Bifidobacteriaceae</taxon>
        <taxon>Bifidobacterium</taxon>
    </lineage>
</organism>
<comment type="caution">
    <text evidence="10">The sequence shown here is derived from an EMBL/GenBank/DDBJ whole genome shotgun (WGS) entry which is preliminary data.</text>
</comment>
<feature type="domain" description="ABC transmembrane type-1" evidence="9">
    <location>
        <begin position="48"/>
        <end position="334"/>
    </location>
</feature>
<feature type="transmembrane region" description="Helical" evidence="7">
    <location>
        <begin position="165"/>
        <end position="183"/>
    </location>
</feature>
<keyword evidence="3" id="KW-0547">Nucleotide-binding</keyword>
<dbReference type="PANTHER" id="PTHR43394">
    <property type="entry name" value="ATP-DEPENDENT PERMEASE MDL1, MITOCHONDRIAL"/>
    <property type="match status" value="1"/>
</dbReference>
<accession>A0ABS5UPD5</accession>
<evidence type="ECO:0000256" key="3">
    <source>
        <dbReference type="ARBA" id="ARBA00022741"/>
    </source>
</evidence>
<comment type="subcellular location">
    <subcellularLocation>
        <location evidence="1">Cell membrane</location>
        <topology evidence="1">Multi-pass membrane protein</topology>
    </subcellularLocation>
</comment>
<gene>
    <name evidence="10" type="ORF">JS528_05430</name>
</gene>
<dbReference type="PROSITE" id="PS50929">
    <property type="entry name" value="ABC_TM1F"/>
    <property type="match status" value="1"/>
</dbReference>
<feature type="transmembrane region" description="Helical" evidence="7">
    <location>
        <begin position="189"/>
        <end position="209"/>
    </location>
</feature>
<dbReference type="Proteomes" id="UP000773064">
    <property type="component" value="Unassembled WGS sequence"/>
</dbReference>
<evidence type="ECO:0000313" key="10">
    <source>
        <dbReference type="EMBL" id="MBT1172803.1"/>
    </source>
</evidence>
<dbReference type="PROSITE" id="PS50893">
    <property type="entry name" value="ABC_TRANSPORTER_2"/>
    <property type="match status" value="1"/>
</dbReference>
<dbReference type="InterPro" id="IPR036640">
    <property type="entry name" value="ABC1_TM_sf"/>
</dbReference>
<sequence>MTKTNVDAEAAATEAAIERSRKAVEPARPKHIIRTLARSMRQYRKESLLAPLFVTVESVLEIVIPTVMASLIDRGITGGNMNAIVRFGLILLLCSLMSLGCGFLAGKFSAIAAAGFAKNLRRDQFEKVQGFSFTNIDRFSTGSIITRLTTDVTNLQMAYGMMIRMGVRAPIMVVVAWIFSFRISPSISLVFLACVPILAIGLCGLAVLVHPVFERVFHTYDALNNVVDENLQGIRVVKSYNREDFEISKFDRISKRIFRDFTLAERIMSFNSPIMMICIYGSMIMISWMGAQQIVASGNNAALGLTTGDLTALVTYAMQILMSMMMLSMIFVMVIISQASAERICQVLQEESTVTDPADPVREVADGSIEFDHVTFRYSDNSEKPVLDDIDLTIPSGMTVGIVGGTGSAKSSLVQLVPRLYDVTSGSLKVGGRDVRDYDLEVLRDQVAMVLQKNVLFSGTIAENLRWGNPDATDEEIRHACKLAQADGFIQEFPDKYDTYIEQGGTNVSGGQRQRLCIARALLKKPKILILDDSTSAVDTKTDKLIREAFHHEIPDTTKIIIAQRVASVEESDMILVMDNGRIMARGTHAELLETCDEYRSIYESQTKNQAQPEQEGETR</sequence>
<dbReference type="EMBL" id="JAFEJS010000004">
    <property type="protein sequence ID" value="MBT1172803.1"/>
    <property type="molecule type" value="Genomic_DNA"/>
</dbReference>
<feature type="transmembrane region" description="Helical" evidence="7">
    <location>
        <begin position="274"/>
        <end position="296"/>
    </location>
</feature>
<evidence type="ECO:0000256" key="2">
    <source>
        <dbReference type="ARBA" id="ARBA00022692"/>
    </source>
</evidence>
<protein>
    <submittedName>
        <fullName evidence="10">ABC transporter ATP-binding protein</fullName>
    </submittedName>
</protein>
<dbReference type="CDD" id="cd18548">
    <property type="entry name" value="ABC_6TM_Tm287_like"/>
    <property type="match status" value="1"/>
</dbReference>
<dbReference type="Pfam" id="PF00005">
    <property type="entry name" value="ABC_tran"/>
    <property type="match status" value="1"/>
</dbReference>
<evidence type="ECO:0000313" key="11">
    <source>
        <dbReference type="Proteomes" id="UP000773064"/>
    </source>
</evidence>
<name>A0ABS5UPD5_9BIFI</name>
<dbReference type="InterPro" id="IPR003439">
    <property type="entry name" value="ABC_transporter-like_ATP-bd"/>
</dbReference>
<dbReference type="SUPFAM" id="SSF52540">
    <property type="entry name" value="P-loop containing nucleoside triphosphate hydrolases"/>
    <property type="match status" value="1"/>
</dbReference>
<dbReference type="InterPro" id="IPR003593">
    <property type="entry name" value="AAA+_ATPase"/>
</dbReference>
<dbReference type="PANTHER" id="PTHR43394:SF1">
    <property type="entry name" value="ATP-BINDING CASSETTE SUB-FAMILY B MEMBER 10, MITOCHONDRIAL"/>
    <property type="match status" value="1"/>
</dbReference>
<keyword evidence="5 7" id="KW-1133">Transmembrane helix</keyword>
<evidence type="ECO:0000259" key="8">
    <source>
        <dbReference type="PROSITE" id="PS50893"/>
    </source>
</evidence>
<evidence type="ECO:0000256" key="6">
    <source>
        <dbReference type="ARBA" id="ARBA00023136"/>
    </source>
</evidence>
<dbReference type="InterPro" id="IPR011527">
    <property type="entry name" value="ABC1_TM_dom"/>
</dbReference>
<reference evidence="10 11" key="1">
    <citation type="journal article" date="2021" name="Environ. Microbiol.">
        <title>Genetic insights into the dark matter of the mammalian gut microbiota through targeted genome reconstruction.</title>
        <authorList>
            <person name="Lugli G.A."/>
            <person name="Alessandri G."/>
            <person name="Milani C."/>
            <person name="Viappiani A."/>
            <person name="Fontana F."/>
            <person name="Tarracchini C."/>
            <person name="Mancabelli L."/>
            <person name="Argentini C."/>
            <person name="Ruiz L."/>
            <person name="Margolles A."/>
            <person name="van Sinderen D."/>
            <person name="Turroni F."/>
            <person name="Ventura M."/>
        </authorList>
    </citation>
    <scope>NUCLEOTIDE SEQUENCE [LARGE SCALE GENOMIC DNA]</scope>
    <source>
        <strain evidence="10 11">MA2</strain>
    </source>
</reference>
<dbReference type="InterPro" id="IPR039421">
    <property type="entry name" value="Type_1_exporter"/>
</dbReference>
<evidence type="ECO:0000256" key="4">
    <source>
        <dbReference type="ARBA" id="ARBA00022840"/>
    </source>
</evidence>
<dbReference type="InterPro" id="IPR027417">
    <property type="entry name" value="P-loop_NTPase"/>
</dbReference>
<evidence type="ECO:0000259" key="9">
    <source>
        <dbReference type="PROSITE" id="PS50929"/>
    </source>
</evidence>
<dbReference type="SMART" id="SM00382">
    <property type="entry name" value="AAA"/>
    <property type="match status" value="1"/>
</dbReference>
<feature type="transmembrane region" description="Helical" evidence="7">
    <location>
        <begin position="316"/>
        <end position="336"/>
    </location>
</feature>
<evidence type="ECO:0000256" key="7">
    <source>
        <dbReference type="SAM" id="Phobius"/>
    </source>
</evidence>
<dbReference type="Gene3D" id="1.20.1560.10">
    <property type="entry name" value="ABC transporter type 1, transmembrane domain"/>
    <property type="match status" value="1"/>
</dbReference>
<evidence type="ECO:0000256" key="5">
    <source>
        <dbReference type="ARBA" id="ARBA00022989"/>
    </source>
</evidence>
<dbReference type="GO" id="GO:0005524">
    <property type="term" value="F:ATP binding"/>
    <property type="evidence" value="ECO:0007669"/>
    <property type="project" value="UniProtKB-KW"/>
</dbReference>
<feature type="transmembrane region" description="Helical" evidence="7">
    <location>
        <begin position="84"/>
        <end position="117"/>
    </location>
</feature>
<keyword evidence="11" id="KW-1185">Reference proteome</keyword>
<feature type="domain" description="ABC transporter" evidence="8">
    <location>
        <begin position="369"/>
        <end position="605"/>
    </location>
</feature>
<proteinExistence type="predicted"/>
<dbReference type="Gene3D" id="3.40.50.300">
    <property type="entry name" value="P-loop containing nucleotide triphosphate hydrolases"/>
    <property type="match status" value="1"/>
</dbReference>
<keyword evidence="6 7" id="KW-0472">Membrane</keyword>
<keyword evidence="2 7" id="KW-0812">Transmembrane</keyword>
<keyword evidence="4 10" id="KW-0067">ATP-binding</keyword>
<dbReference type="SUPFAM" id="SSF90123">
    <property type="entry name" value="ABC transporter transmembrane region"/>
    <property type="match status" value="1"/>
</dbReference>
<dbReference type="Pfam" id="PF00664">
    <property type="entry name" value="ABC_membrane"/>
    <property type="match status" value="1"/>
</dbReference>
<dbReference type="InterPro" id="IPR017871">
    <property type="entry name" value="ABC_transporter-like_CS"/>
</dbReference>
<feature type="transmembrane region" description="Helical" evidence="7">
    <location>
        <begin position="48"/>
        <end position="72"/>
    </location>
</feature>
<evidence type="ECO:0000256" key="1">
    <source>
        <dbReference type="ARBA" id="ARBA00004651"/>
    </source>
</evidence>